<dbReference type="Proteomes" id="UP000030321">
    <property type="component" value="Unassembled WGS sequence"/>
</dbReference>
<gene>
    <name evidence="2" type="ORF">N44_03407</name>
</gene>
<feature type="domain" description="Tc1-like transposase DDE" evidence="1">
    <location>
        <begin position="7"/>
        <end position="84"/>
    </location>
</feature>
<dbReference type="EMBL" id="BBPA01000043">
    <property type="protein sequence ID" value="GAL93655.1"/>
    <property type="molecule type" value="Genomic_DNA"/>
</dbReference>
<evidence type="ECO:0000313" key="2">
    <source>
        <dbReference type="EMBL" id="GAL93655.1"/>
    </source>
</evidence>
<reference evidence="3" key="1">
    <citation type="journal article" date="2015" name="Genome">
        <title>Whole Genome Sequence of the Non-Microcystin-Producing Microcystis aeruginosa Strain NIES-44.</title>
        <authorList>
            <person name="Okano K."/>
            <person name="Miyata N."/>
            <person name="Ozaki Y."/>
        </authorList>
    </citation>
    <scope>NUCLEOTIDE SEQUENCE [LARGE SCALE GENOMIC DNA]</scope>
    <source>
        <strain evidence="3">NIES-44</strain>
    </source>
</reference>
<proteinExistence type="predicted"/>
<dbReference type="InterPro" id="IPR038717">
    <property type="entry name" value="Tc1-like_DDE_dom"/>
</dbReference>
<sequence length="123" mass="14539">MKYLVDKRYPQAEKIGVIQAQLNTHVKASLYKAFPPEEAKRILDKLEFHYPPKHGSWLNMAEIELSVLNRQCLNRRIPDRDALKLEITAWEEERNQKSSSVNWRFTTADSRIKLKRLYPSIQT</sequence>
<evidence type="ECO:0000313" key="3">
    <source>
        <dbReference type="Proteomes" id="UP000030321"/>
    </source>
</evidence>
<protein>
    <submittedName>
        <fullName evidence="2">Mobile element protein</fullName>
    </submittedName>
</protein>
<evidence type="ECO:0000259" key="1">
    <source>
        <dbReference type="Pfam" id="PF13358"/>
    </source>
</evidence>
<name>A0A0A1VV90_MICAE</name>
<accession>A0A0A1VV90</accession>
<comment type="caution">
    <text evidence="2">The sequence shown here is derived from an EMBL/GenBank/DDBJ whole genome shotgun (WGS) entry which is preliminary data.</text>
</comment>
<dbReference type="Pfam" id="PF13358">
    <property type="entry name" value="DDE_3"/>
    <property type="match status" value="1"/>
</dbReference>
<dbReference type="AlphaFoldDB" id="A0A0A1VV90"/>
<organism evidence="2 3">
    <name type="scientific">Microcystis aeruginosa NIES-44</name>
    <dbReference type="NCBI Taxonomy" id="449439"/>
    <lineage>
        <taxon>Bacteria</taxon>
        <taxon>Bacillati</taxon>
        <taxon>Cyanobacteriota</taxon>
        <taxon>Cyanophyceae</taxon>
        <taxon>Oscillatoriophycideae</taxon>
        <taxon>Chroococcales</taxon>
        <taxon>Microcystaceae</taxon>
        <taxon>Microcystis</taxon>
    </lineage>
</organism>